<proteinExistence type="predicted"/>
<reference evidence="3" key="1">
    <citation type="submission" date="2022-11" db="UniProtKB">
        <authorList>
            <consortium name="WormBaseParasite"/>
        </authorList>
    </citation>
    <scope>IDENTIFICATION</scope>
</reference>
<feature type="compositionally biased region" description="Basic and acidic residues" evidence="1">
    <location>
        <begin position="7"/>
        <end position="24"/>
    </location>
</feature>
<evidence type="ECO:0000313" key="2">
    <source>
        <dbReference type="Proteomes" id="UP000887581"/>
    </source>
</evidence>
<dbReference type="AlphaFoldDB" id="A0A915PZH2"/>
<protein>
    <submittedName>
        <fullName evidence="3">Uncharacterized protein</fullName>
    </submittedName>
</protein>
<evidence type="ECO:0000256" key="1">
    <source>
        <dbReference type="SAM" id="MobiDB-lite"/>
    </source>
</evidence>
<organism evidence="2 3">
    <name type="scientific">Setaria digitata</name>
    <dbReference type="NCBI Taxonomy" id="48799"/>
    <lineage>
        <taxon>Eukaryota</taxon>
        <taxon>Metazoa</taxon>
        <taxon>Ecdysozoa</taxon>
        <taxon>Nematoda</taxon>
        <taxon>Chromadorea</taxon>
        <taxon>Rhabditida</taxon>
        <taxon>Spirurina</taxon>
        <taxon>Spiruromorpha</taxon>
        <taxon>Filarioidea</taxon>
        <taxon>Setariidae</taxon>
        <taxon>Setaria</taxon>
    </lineage>
</organism>
<sequence length="97" mass="11493">MGMTENQMHEESSTHIRRSNDKIKLAKKVHKKEMNSEAADKEQKGQRKRKITDNDYSKKNYSSYMDEADDMRKNYRKDQSNIENVDVICDLDTFTLN</sequence>
<dbReference type="WBParaSite" id="sdigi.contig497.g8675.t1">
    <property type="protein sequence ID" value="sdigi.contig497.g8675.t1"/>
    <property type="gene ID" value="sdigi.contig497.g8675"/>
</dbReference>
<keyword evidence="2" id="KW-1185">Reference proteome</keyword>
<evidence type="ECO:0000313" key="3">
    <source>
        <dbReference type="WBParaSite" id="sdigi.contig497.g8675.t1"/>
    </source>
</evidence>
<feature type="compositionally biased region" description="Basic and acidic residues" evidence="1">
    <location>
        <begin position="32"/>
        <end position="58"/>
    </location>
</feature>
<feature type="region of interest" description="Disordered" evidence="1">
    <location>
        <begin position="1"/>
        <end position="67"/>
    </location>
</feature>
<dbReference type="Proteomes" id="UP000887581">
    <property type="component" value="Unplaced"/>
</dbReference>
<accession>A0A915PZH2</accession>
<name>A0A915PZH2_9BILA</name>